<evidence type="ECO:0000256" key="5">
    <source>
        <dbReference type="ARBA" id="ARBA00023128"/>
    </source>
</evidence>
<dbReference type="Proteomes" id="UP000694865">
    <property type="component" value="Unplaced"/>
</dbReference>
<keyword evidence="4" id="KW-0689">Ribosomal protein</keyword>
<dbReference type="PANTHER" id="PTHR13124">
    <property type="entry name" value="39S RIBOSOMAL PROTEIN L46, MITOCHONDRIAL PRECURSOR-RELATED"/>
    <property type="match status" value="1"/>
</dbReference>
<dbReference type="PANTHER" id="PTHR13124:SF12">
    <property type="entry name" value="LARGE RIBOSOMAL SUBUNIT PROTEIN ML46"/>
    <property type="match status" value="1"/>
</dbReference>
<organism evidence="10 11">
    <name type="scientific">Saccoglossus kowalevskii</name>
    <name type="common">Acorn worm</name>
    <dbReference type="NCBI Taxonomy" id="10224"/>
    <lineage>
        <taxon>Eukaryota</taxon>
        <taxon>Metazoa</taxon>
        <taxon>Hemichordata</taxon>
        <taxon>Enteropneusta</taxon>
        <taxon>Harrimaniidae</taxon>
        <taxon>Saccoglossus</taxon>
    </lineage>
</organism>
<evidence type="ECO:0000313" key="11">
    <source>
        <dbReference type="RefSeq" id="XP_002738570.1"/>
    </source>
</evidence>
<sequence length="280" mass="32250">MWKSVRPLGISAIRVFCRRSQPCICKHQQSSIHSAEQEQKQPWHLLSAVCLERYPVITQKLNEIETRYQTVMDQIEFEKSVLADHEVQLREDSERLARMQSAEYDEDEEEGEARVITAADLEDLGTEELSHFTPASKTTESDEKNDLKSLERKLSEKLYLLVKCKLGKNSVWLLPQGRREDGESMRETAERVLASHCGDIIKAQFSGNAPCGFYKYKFPTESRSDEAVGAKVFFYKARLLDGNVLDANDVTEDYVWVSSKELPHYLKPSYMKSIEQFLIE</sequence>
<dbReference type="RefSeq" id="XP_002738570.1">
    <property type="nucleotide sequence ID" value="XM_002738524.2"/>
</dbReference>
<proteinExistence type="inferred from homology"/>
<dbReference type="InterPro" id="IPR021757">
    <property type="entry name" value="Ribosomal_mL46_N"/>
</dbReference>
<dbReference type="CDD" id="cd04661">
    <property type="entry name" value="NUDIX_MRP_L46"/>
    <property type="match status" value="1"/>
</dbReference>
<evidence type="ECO:0000256" key="8">
    <source>
        <dbReference type="ARBA" id="ARBA00035534"/>
    </source>
</evidence>
<dbReference type="InterPro" id="IPR033650">
    <property type="entry name" value="Ribosomal_mL46_NUDIX"/>
</dbReference>
<dbReference type="SUPFAM" id="SSF55811">
    <property type="entry name" value="Nudix"/>
    <property type="match status" value="1"/>
</dbReference>
<keyword evidence="10" id="KW-1185">Reference proteome</keyword>
<evidence type="ECO:0000256" key="4">
    <source>
        <dbReference type="ARBA" id="ARBA00022980"/>
    </source>
</evidence>
<keyword evidence="5" id="KW-0496">Mitochondrion</keyword>
<keyword evidence="6" id="KW-0687">Ribonucleoprotein</keyword>
<dbReference type="GeneID" id="100379027"/>
<evidence type="ECO:0000256" key="7">
    <source>
        <dbReference type="ARBA" id="ARBA00035190"/>
    </source>
</evidence>
<accession>A0ABM0GW11</accession>
<evidence type="ECO:0000256" key="1">
    <source>
        <dbReference type="ARBA" id="ARBA00004173"/>
    </source>
</evidence>
<evidence type="ECO:0000256" key="3">
    <source>
        <dbReference type="ARBA" id="ARBA00022946"/>
    </source>
</evidence>
<gene>
    <name evidence="11" type="primary">LOC100379027</name>
</gene>
<dbReference type="Pfam" id="PF11788">
    <property type="entry name" value="MRP-L46"/>
    <property type="match status" value="1"/>
</dbReference>
<evidence type="ECO:0000259" key="9">
    <source>
        <dbReference type="Pfam" id="PF11788"/>
    </source>
</evidence>
<protein>
    <recommendedName>
        <fullName evidence="7">Large ribosomal subunit protein mL46</fullName>
    </recommendedName>
    <alternativeName>
        <fullName evidence="8">39S ribosomal protein L46, mitochondrial</fullName>
    </alternativeName>
</protein>
<dbReference type="InterPro" id="IPR015797">
    <property type="entry name" value="NUDIX_hydrolase-like_dom_sf"/>
</dbReference>
<dbReference type="InterPro" id="IPR040008">
    <property type="entry name" value="Ribosomal_mL46"/>
</dbReference>
<dbReference type="Gene3D" id="3.90.79.10">
    <property type="entry name" value="Nucleoside Triphosphate Pyrophosphohydrolase"/>
    <property type="match status" value="1"/>
</dbReference>
<evidence type="ECO:0000256" key="2">
    <source>
        <dbReference type="ARBA" id="ARBA00009070"/>
    </source>
</evidence>
<evidence type="ECO:0000256" key="6">
    <source>
        <dbReference type="ARBA" id="ARBA00023274"/>
    </source>
</evidence>
<keyword evidence="3" id="KW-0809">Transit peptide</keyword>
<name>A0ABM0GW11_SACKO</name>
<evidence type="ECO:0000313" key="10">
    <source>
        <dbReference type="Proteomes" id="UP000694865"/>
    </source>
</evidence>
<comment type="similarity">
    <text evidence="2">Belongs to the mitochondrion-specific ribosomal protein mL46 family.</text>
</comment>
<feature type="domain" description="Large ribosomal subunit protein mL46 N-terminal" evidence="9">
    <location>
        <begin position="43"/>
        <end position="142"/>
    </location>
</feature>
<comment type="subcellular location">
    <subcellularLocation>
        <location evidence="1">Mitochondrion</location>
    </subcellularLocation>
</comment>
<reference evidence="11" key="1">
    <citation type="submission" date="2025-08" db="UniProtKB">
        <authorList>
            <consortium name="RefSeq"/>
        </authorList>
    </citation>
    <scope>IDENTIFICATION</scope>
    <source>
        <tissue evidence="11">Testes</tissue>
    </source>
</reference>